<evidence type="ECO:0000256" key="2">
    <source>
        <dbReference type="ARBA" id="ARBA00022801"/>
    </source>
</evidence>
<comment type="similarity">
    <text evidence="1 3">Belongs to the type-B carboxylesterase/lipase family.</text>
</comment>
<dbReference type="EMBL" id="VMNW02000085">
    <property type="protein sequence ID" value="KAA9152649.1"/>
    <property type="molecule type" value="Genomic_DNA"/>
</dbReference>
<proteinExistence type="inferred from homology"/>
<dbReference type="AlphaFoldDB" id="A0A5N0USK9"/>
<accession>A0A5N0USK9</accession>
<dbReference type="OrthoDB" id="4308422at2"/>
<dbReference type="SUPFAM" id="SSF53474">
    <property type="entry name" value="alpha/beta-Hydrolases"/>
    <property type="match status" value="1"/>
</dbReference>
<organism evidence="6 7">
    <name type="scientific">Amycolatopsis acidicola</name>
    <dbReference type="NCBI Taxonomy" id="2596893"/>
    <lineage>
        <taxon>Bacteria</taxon>
        <taxon>Bacillati</taxon>
        <taxon>Actinomycetota</taxon>
        <taxon>Actinomycetes</taxon>
        <taxon>Pseudonocardiales</taxon>
        <taxon>Pseudonocardiaceae</taxon>
        <taxon>Amycolatopsis</taxon>
    </lineage>
</organism>
<protein>
    <recommendedName>
        <fullName evidence="3">Carboxylic ester hydrolase</fullName>
        <ecNumber evidence="3">3.1.1.-</ecNumber>
    </recommendedName>
</protein>
<evidence type="ECO:0000256" key="1">
    <source>
        <dbReference type="ARBA" id="ARBA00005964"/>
    </source>
</evidence>
<feature type="domain" description="Carboxylesterase type B" evidence="5">
    <location>
        <begin position="3"/>
        <end position="311"/>
    </location>
</feature>
<dbReference type="Gene3D" id="3.40.50.1820">
    <property type="entry name" value="alpha/beta hydrolase"/>
    <property type="match status" value="1"/>
</dbReference>
<dbReference type="InterPro" id="IPR050309">
    <property type="entry name" value="Type-B_Carboxylest/Lipase"/>
</dbReference>
<keyword evidence="7" id="KW-1185">Reference proteome</keyword>
<keyword evidence="2 3" id="KW-0378">Hydrolase</keyword>
<reference evidence="6" key="1">
    <citation type="submission" date="2019-09" db="EMBL/GenBank/DDBJ databases">
        <authorList>
            <person name="Teo W.F.A."/>
            <person name="Duangmal K."/>
        </authorList>
    </citation>
    <scope>NUCLEOTIDE SEQUENCE [LARGE SCALE GENOMIC DNA]</scope>
    <source>
        <strain evidence="6">K81G1</strain>
    </source>
</reference>
<sequence length="456" mass="48367">MGNVVTISGGRLRGETGEDGLTAYRGIPYAQAARFAPPGPAPSWTGVRDATRHGPMSPQPPFRPGSVTGEPPPAPQDEDCLNLTVLTPGTEGPKKPVLVWIHGGAYVTGSASLEFYQGRRLAAEGDVVFVGINYRLGALGYLKLDGVSPGNLGLLDQIAALRWVRENIAAFGGDPGAVTVLGQSAGAHSIACLMAVPETRGLFHRAIVQSAPLGLKIAGQRASDRIARFFTAALRKDPRTATVDEILAAQGKAIARASGPGGIYSVPPFCPAAETDPLPSAARWLDDAASRAREVDVLIGTTRDEMNTYLNNRPELAPLEAIGPVRKGFDAVKTGITKFVFETPSRRFADKLATAGGKVFGYRFDWSAPESGFGACHCIELPFLLGDRASWAPAPMLAGTDWDELAELGHRLRGAWLSFARTGFPGWEAHSAGAPLGFRWRDSGPNQRVSPAAGRR</sequence>
<dbReference type="InterPro" id="IPR029058">
    <property type="entry name" value="AB_hydrolase_fold"/>
</dbReference>
<dbReference type="PROSITE" id="PS00122">
    <property type="entry name" value="CARBOXYLESTERASE_B_1"/>
    <property type="match status" value="1"/>
</dbReference>
<evidence type="ECO:0000313" key="6">
    <source>
        <dbReference type="EMBL" id="KAA9152649.1"/>
    </source>
</evidence>
<feature type="domain" description="Carboxylesterase type B" evidence="5">
    <location>
        <begin position="332"/>
        <end position="426"/>
    </location>
</feature>
<evidence type="ECO:0000313" key="7">
    <source>
        <dbReference type="Proteomes" id="UP000319769"/>
    </source>
</evidence>
<dbReference type="Pfam" id="PF00135">
    <property type="entry name" value="COesterase"/>
    <property type="match status" value="2"/>
</dbReference>
<dbReference type="Proteomes" id="UP000319769">
    <property type="component" value="Unassembled WGS sequence"/>
</dbReference>
<evidence type="ECO:0000259" key="5">
    <source>
        <dbReference type="Pfam" id="PF00135"/>
    </source>
</evidence>
<feature type="region of interest" description="Disordered" evidence="4">
    <location>
        <begin position="35"/>
        <end position="78"/>
    </location>
</feature>
<gene>
    <name evidence="6" type="ORF">FPZ12_036425</name>
</gene>
<comment type="caution">
    <text evidence="6">The sequence shown here is derived from an EMBL/GenBank/DDBJ whole genome shotgun (WGS) entry which is preliminary data.</text>
</comment>
<evidence type="ECO:0000256" key="3">
    <source>
        <dbReference type="RuleBase" id="RU361235"/>
    </source>
</evidence>
<name>A0A5N0USK9_9PSEU</name>
<dbReference type="InterPro" id="IPR002018">
    <property type="entry name" value="CarbesteraseB"/>
</dbReference>
<evidence type="ECO:0000256" key="4">
    <source>
        <dbReference type="SAM" id="MobiDB-lite"/>
    </source>
</evidence>
<dbReference type="InterPro" id="IPR019826">
    <property type="entry name" value="Carboxylesterase_B_AS"/>
</dbReference>
<dbReference type="PANTHER" id="PTHR11559">
    <property type="entry name" value="CARBOXYLESTERASE"/>
    <property type="match status" value="1"/>
</dbReference>
<dbReference type="EC" id="3.1.1.-" evidence="3"/>
<dbReference type="GO" id="GO:0016787">
    <property type="term" value="F:hydrolase activity"/>
    <property type="evidence" value="ECO:0007669"/>
    <property type="project" value="UniProtKB-KW"/>
</dbReference>